<feature type="region of interest" description="Disordered" evidence="1">
    <location>
        <begin position="308"/>
        <end position="375"/>
    </location>
</feature>
<feature type="compositionally biased region" description="Basic and acidic residues" evidence="1">
    <location>
        <begin position="483"/>
        <end position="503"/>
    </location>
</feature>
<dbReference type="GO" id="GO:0005813">
    <property type="term" value="C:centrosome"/>
    <property type="evidence" value="ECO:0007669"/>
    <property type="project" value="Ensembl"/>
</dbReference>
<dbReference type="GO" id="GO:0036064">
    <property type="term" value="C:ciliary basal body"/>
    <property type="evidence" value="ECO:0007669"/>
    <property type="project" value="TreeGrafter"/>
</dbReference>
<accession>A0A6P3WGG8</accession>
<dbReference type="GO" id="GO:0000278">
    <property type="term" value="P:mitotic cell cycle"/>
    <property type="evidence" value="ECO:0007669"/>
    <property type="project" value="TreeGrafter"/>
</dbReference>
<evidence type="ECO:0000256" key="1">
    <source>
        <dbReference type="SAM" id="MobiDB-lite"/>
    </source>
</evidence>
<dbReference type="CTD" id="121441"/>
<dbReference type="CDD" id="cd00200">
    <property type="entry name" value="WD40"/>
    <property type="match status" value="1"/>
</dbReference>
<protein>
    <submittedName>
        <fullName evidence="4">Protein NEDD1 isoform X1</fullName>
    </submittedName>
</protein>
<feature type="compositionally biased region" description="Low complexity" evidence="1">
    <location>
        <begin position="308"/>
        <end position="319"/>
    </location>
</feature>
<reference evidence="4" key="1">
    <citation type="submission" date="2025-08" db="UniProtKB">
        <authorList>
            <consortium name="RefSeq"/>
        </authorList>
    </citation>
    <scope>IDENTIFICATION</scope>
</reference>
<dbReference type="FunFam" id="2.130.10.10:FF:000726">
    <property type="entry name" value="Neural precursor cell-expressed, developmentally down-regulated 1"/>
    <property type="match status" value="1"/>
</dbReference>
<feature type="region of interest" description="Disordered" evidence="1">
    <location>
        <begin position="471"/>
        <end position="522"/>
    </location>
</feature>
<feature type="compositionally biased region" description="Pro residues" evidence="1">
    <location>
        <begin position="341"/>
        <end position="352"/>
    </location>
</feature>
<dbReference type="PROSITE" id="PS00678">
    <property type="entry name" value="WD_REPEATS_1"/>
    <property type="match status" value="1"/>
</dbReference>
<dbReference type="AlphaFoldDB" id="A0A6P3WGG8"/>
<name>A0A6P3WGG8_CLUHA</name>
<sequence>MEEVLRLVSSGDCIKIWDSNSMKVLDQFSPHSSTHPVSQVCWNSNNQYVVSASSVGDKIVVSSLKSSPIPVMELAEGKKQTRVCINSTTQYLVSSGLDGIVNIWDLKSKKLYRNIKDHKQEVTCVSYNVNDSYIVSGSISGELILHNVSKSLSSKPFGHGASQPIRDVRYSLVKRSMLGSISDVGTVALWDAPTQKEVHTFDPAHKGPTSALAFSPANDLLFVSVGLDKKIICYDTSSKIIVRNVKADSPLTAIEFFPDGATLVIGSTQGQIYQYDLRNLSAPVKTVAAHKTSVTCLRFQNTQSRVKSSKVVSGKSSVSHSKRTSGKPSTTQSWTLTPTPAAQPSPQPTPEPYPERGDGQAHSTGIGLDGFSREADGQHSTDALFSMDKVARVGRASLDIFSPIREGTNTEMRGGRNSLDIFSPVCDDHKFHRSASDSSGKRGGDLDLAPPFSGISAQLKTPLGTSGGRCYSPLSVFQTPPPIKEEEAQTETQEGKTQSEKDGSSSQESDTLNTPPALQNLRMQSSIPPYLTPEISLRRANDVSAHLTYNSPFNGARPTLATAGPGVSESVAASLSDRIAETVGAEGTGAPLTNQQIVFIRNMIQETLEDLRDSCHRDIVNLQVEMVRQFCIQLNEFHEVVEKYSVNSSLVAEIEKLKEENKRLRTNY</sequence>
<dbReference type="Proteomes" id="UP000515152">
    <property type="component" value="Chromosome 3"/>
</dbReference>
<dbReference type="PANTHER" id="PTHR44414">
    <property type="entry name" value="PROTEIN NEDD1"/>
    <property type="match status" value="1"/>
</dbReference>
<dbReference type="InterPro" id="IPR001680">
    <property type="entry name" value="WD40_rpt"/>
</dbReference>
<dbReference type="InterPro" id="IPR036322">
    <property type="entry name" value="WD40_repeat_dom_sf"/>
</dbReference>
<dbReference type="InterPro" id="IPR052818">
    <property type="entry name" value="NEDD1_Spindle_Assembly"/>
</dbReference>
<dbReference type="KEGG" id="char:105913445"/>
<dbReference type="RefSeq" id="XP_012697967.1">
    <property type="nucleotide sequence ID" value="XM_012842513.2"/>
</dbReference>
<evidence type="ECO:0000313" key="4">
    <source>
        <dbReference type="RefSeq" id="XP_012697967.1"/>
    </source>
</evidence>
<dbReference type="GO" id="GO:0005814">
    <property type="term" value="C:centriole"/>
    <property type="evidence" value="ECO:0007669"/>
    <property type="project" value="TreeGrafter"/>
</dbReference>
<dbReference type="SMART" id="SM00320">
    <property type="entry name" value="WD40"/>
    <property type="match status" value="6"/>
</dbReference>
<evidence type="ECO:0000259" key="2">
    <source>
        <dbReference type="Pfam" id="PF12894"/>
    </source>
</evidence>
<dbReference type="GO" id="GO:0071539">
    <property type="term" value="P:protein localization to centrosome"/>
    <property type="evidence" value="ECO:0007669"/>
    <property type="project" value="Ensembl"/>
</dbReference>
<proteinExistence type="predicted"/>
<organism evidence="3 4">
    <name type="scientific">Clupea harengus</name>
    <name type="common">Atlantic herring</name>
    <dbReference type="NCBI Taxonomy" id="7950"/>
    <lineage>
        <taxon>Eukaryota</taxon>
        <taxon>Metazoa</taxon>
        <taxon>Chordata</taxon>
        <taxon>Craniata</taxon>
        <taxon>Vertebrata</taxon>
        <taxon>Euteleostomi</taxon>
        <taxon>Actinopterygii</taxon>
        <taxon>Neopterygii</taxon>
        <taxon>Teleostei</taxon>
        <taxon>Clupei</taxon>
        <taxon>Clupeiformes</taxon>
        <taxon>Clupeoidei</taxon>
        <taxon>Clupeidae</taxon>
        <taxon>Clupea</taxon>
    </lineage>
</organism>
<dbReference type="Pfam" id="PF12894">
    <property type="entry name" value="ANAPC4_WD40"/>
    <property type="match status" value="1"/>
</dbReference>
<dbReference type="InterPro" id="IPR015943">
    <property type="entry name" value="WD40/YVTN_repeat-like_dom_sf"/>
</dbReference>
<dbReference type="OrthoDB" id="1602884at2759"/>
<dbReference type="GO" id="GO:0007020">
    <property type="term" value="P:microtubule nucleation"/>
    <property type="evidence" value="ECO:0007669"/>
    <property type="project" value="TreeGrafter"/>
</dbReference>
<dbReference type="PANTHER" id="PTHR44414:SF1">
    <property type="entry name" value="PROTEIN NEDD1"/>
    <property type="match status" value="1"/>
</dbReference>
<feature type="compositionally biased region" description="Polar residues" evidence="1">
    <location>
        <begin position="504"/>
        <end position="522"/>
    </location>
</feature>
<dbReference type="GeneID" id="105913445"/>
<dbReference type="GO" id="GO:0005737">
    <property type="term" value="C:cytoplasm"/>
    <property type="evidence" value="ECO:0007669"/>
    <property type="project" value="Ensembl"/>
</dbReference>
<keyword evidence="3" id="KW-1185">Reference proteome</keyword>
<gene>
    <name evidence="4" type="primary">nedd1</name>
</gene>
<feature type="domain" description="Anaphase-promoting complex subunit 4-like WD40" evidence="2">
    <location>
        <begin position="213"/>
        <end position="301"/>
    </location>
</feature>
<evidence type="ECO:0000313" key="3">
    <source>
        <dbReference type="Proteomes" id="UP000515152"/>
    </source>
</evidence>
<feature type="compositionally biased region" description="Polar residues" evidence="1">
    <location>
        <begin position="328"/>
        <end position="337"/>
    </location>
</feature>
<dbReference type="InterPro" id="IPR024977">
    <property type="entry name" value="Apc4-like_WD40_dom"/>
</dbReference>
<dbReference type="InterPro" id="IPR019775">
    <property type="entry name" value="WD40_repeat_CS"/>
</dbReference>
<dbReference type="SUPFAM" id="SSF50978">
    <property type="entry name" value="WD40 repeat-like"/>
    <property type="match status" value="1"/>
</dbReference>
<dbReference type="Gene3D" id="2.130.10.10">
    <property type="entry name" value="YVTN repeat-like/Quinoprotein amine dehydrogenase"/>
    <property type="match status" value="2"/>
</dbReference>
<dbReference type="GO" id="GO:0043015">
    <property type="term" value="F:gamma-tubulin binding"/>
    <property type="evidence" value="ECO:0007669"/>
    <property type="project" value="TreeGrafter"/>
</dbReference>
<dbReference type="PROSITE" id="PS50082">
    <property type="entry name" value="WD_REPEATS_2"/>
    <property type="match status" value="1"/>
</dbReference>
<dbReference type="GO" id="GO:0000922">
    <property type="term" value="C:spindle pole"/>
    <property type="evidence" value="ECO:0007669"/>
    <property type="project" value="TreeGrafter"/>
</dbReference>
<dbReference type="Pfam" id="PF00400">
    <property type="entry name" value="WD40"/>
    <property type="match status" value="3"/>
</dbReference>